<sequence length="282" mass="31237">MSARPQPPSDGDIDIGWKLEVGTTVTFLSAAIVVALRCFTRWKYSQKGWDDYLMVFALFQAFVATVVDFVAVNNGLGRHTYYLSPPEAANQQFYSLLAQVFCVHGLTFAKISIVVSYIRVLRDSGNRLHQVLLWTTGVTVFIVNTIVIITFYVACNPTEKAWDRSISGTCWAPTKRIAFLILQGVETSTQLHVPPTTMPDMSFSTVLGLTWSGMERNIAMLVGSIPALNPLAAPATRLLRQTFNSSKSKLRSTKSDSNQLSDIPESPKLSSQDAEKQNYTAE</sequence>
<evidence type="ECO:0000256" key="6">
    <source>
        <dbReference type="SAM" id="MobiDB-lite"/>
    </source>
</evidence>
<reference evidence="10" key="1">
    <citation type="submission" date="2019-06" db="EMBL/GenBank/DDBJ databases">
        <title>Draft genome sequence of the griseofulvin-producing fungus Xylaria cubensis strain G536.</title>
        <authorList>
            <person name="Mead M.E."/>
            <person name="Raja H.A."/>
            <person name="Steenwyk J.L."/>
            <person name="Knowles S.L."/>
            <person name="Oberlies N.H."/>
            <person name="Rokas A."/>
        </authorList>
    </citation>
    <scope>NUCLEOTIDE SEQUENCE [LARGE SCALE GENOMIC DNA]</scope>
    <source>
        <strain evidence="10">G536</strain>
    </source>
</reference>
<evidence type="ECO:0000259" key="8">
    <source>
        <dbReference type="Pfam" id="PF20684"/>
    </source>
</evidence>
<dbReference type="InterPro" id="IPR052337">
    <property type="entry name" value="SAT4-like"/>
</dbReference>
<accession>A0A553HK01</accession>
<comment type="similarity">
    <text evidence="5">Belongs to the SAT4 family.</text>
</comment>
<dbReference type="Pfam" id="PF20684">
    <property type="entry name" value="Fung_rhodopsin"/>
    <property type="match status" value="1"/>
</dbReference>
<protein>
    <recommendedName>
        <fullName evidence="8">Rhodopsin domain-containing protein</fullName>
    </recommendedName>
</protein>
<dbReference type="PANTHER" id="PTHR33048:SF146">
    <property type="entry name" value="INTEGRAL MEMBRANE PROTEIN"/>
    <property type="match status" value="1"/>
</dbReference>
<feature type="region of interest" description="Disordered" evidence="6">
    <location>
        <begin position="244"/>
        <end position="282"/>
    </location>
</feature>
<dbReference type="Proteomes" id="UP000319160">
    <property type="component" value="Unassembled WGS sequence"/>
</dbReference>
<evidence type="ECO:0000256" key="3">
    <source>
        <dbReference type="ARBA" id="ARBA00022989"/>
    </source>
</evidence>
<evidence type="ECO:0000313" key="9">
    <source>
        <dbReference type="EMBL" id="TRX88282.1"/>
    </source>
</evidence>
<name>A0A553HK01_9PEZI</name>
<feature type="transmembrane region" description="Helical" evidence="7">
    <location>
        <begin position="131"/>
        <end position="154"/>
    </location>
</feature>
<dbReference type="OrthoDB" id="5273647at2759"/>
<organism evidence="9 10">
    <name type="scientific">Xylaria flabelliformis</name>
    <dbReference type="NCBI Taxonomy" id="2512241"/>
    <lineage>
        <taxon>Eukaryota</taxon>
        <taxon>Fungi</taxon>
        <taxon>Dikarya</taxon>
        <taxon>Ascomycota</taxon>
        <taxon>Pezizomycotina</taxon>
        <taxon>Sordariomycetes</taxon>
        <taxon>Xylariomycetidae</taxon>
        <taxon>Xylariales</taxon>
        <taxon>Xylariaceae</taxon>
        <taxon>Xylaria</taxon>
    </lineage>
</organism>
<dbReference type="InterPro" id="IPR049326">
    <property type="entry name" value="Rhodopsin_dom_fungi"/>
</dbReference>
<evidence type="ECO:0000256" key="5">
    <source>
        <dbReference type="ARBA" id="ARBA00038359"/>
    </source>
</evidence>
<comment type="subcellular location">
    <subcellularLocation>
        <location evidence="1">Membrane</location>
        <topology evidence="1">Multi-pass membrane protein</topology>
    </subcellularLocation>
</comment>
<feature type="transmembrane region" description="Helical" evidence="7">
    <location>
        <begin position="92"/>
        <end position="119"/>
    </location>
</feature>
<dbReference type="STRING" id="2512241.A0A553HK01"/>
<evidence type="ECO:0000313" key="10">
    <source>
        <dbReference type="Proteomes" id="UP000319160"/>
    </source>
</evidence>
<keyword evidence="3 7" id="KW-1133">Transmembrane helix</keyword>
<evidence type="ECO:0000256" key="4">
    <source>
        <dbReference type="ARBA" id="ARBA00023136"/>
    </source>
</evidence>
<keyword evidence="2 7" id="KW-0812">Transmembrane</keyword>
<keyword evidence="4 7" id="KW-0472">Membrane</keyword>
<evidence type="ECO:0000256" key="7">
    <source>
        <dbReference type="SAM" id="Phobius"/>
    </source>
</evidence>
<feature type="domain" description="Rhodopsin" evidence="8">
    <location>
        <begin position="36"/>
        <end position="174"/>
    </location>
</feature>
<dbReference type="AlphaFoldDB" id="A0A553HK01"/>
<proteinExistence type="inferred from homology"/>
<dbReference type="GO" id="GO:0016020">
    <property type="term" value="C:membrane"/>
    <property type="evidence" value="ECO:0007669"/>
    <property type="project" value="UniProtKB-SubCell"/>
</dbReference>
<evidence type="ECO:0000256" key="1">
    <source>
        <dbReference type="ARBA" id="ARBA00004141"/>
    </source>
</evidence>
<feature type="transmembrane region" description="Helical" evidence="7">
    <location>
        <begin position="20"/>
        <end position="40"/>
    </location>
</feature>
<dbReference type="EMBL" id="VFLP01000093">
    <property type="protein sequence ID" value="TRX88282.1"/>
    <property type="molecule type" value="Genomic_DNA"/>
</dbReference>
<evidence type="ECO:0000256" key="2">
    <source>
        <dbReference type="ARBA" id="ARBA00022692"/>
    </source>
</evidence>
<dbReference type="PANTHER" id="PTHR33048">
    <property type="entry name" value="PTH11-LIKE INTEGRAL MEMBRANE PROTEIN (AFU_ORTHOLOGUE AFUA_5G11245)"/>
    <property type="match status" value="1"/>
</dbReference>
<gene>
    <name evidence="9" type="ORF">FHL15_010849</name>
</gene>
<feature type="transmembrane region" description="Helical" evidence="7">
    <location>
        <begin position="52"/>
        <end position="72"/>
    </location>
</feature>
<keyword evidence="10" id="KW-1185">Reference proteome</keyword>
<feature type="compositionally biased region" description="Polar residues" evidence="6">
    <location>
        <begin position="268"/>
        <end position="282"/>
    </location>
</feature>
<comment type="caution">
    <text evidence="9">The sequence shown here is derived from an EMBL/GenBank/DDBJ whole genome shotgun (WGS) entry which is preliminary data.</text>
</comment>